<dbReference type="CDD" id="cd00780">
    <property type="entry name" value="NTF2"/>
    <property type="match status" value="1"/>
</dbReference>
<feature type="compositionally biased region" description="Polar residues" evidence="3">
    <location>
        <begin position="255"/>
        <end position="265"/>
    </location>
</feature>
<keyword evidence="6" id="KW-1185">Reference proteome</keyword>
<dbReference type="PROSITE" id="PS50177">
    <property type="entry name" value="NTF2_DOMAIN"/>
    <property type="match status" value="1"/>
</dbReference>
<protein>
    <submittedName>
        <fullName evidence="7">Ras GTPase-activating protein-binding protein 1-like</fullName>
    </submittedName>
</protein>
<evidence type="ECO:0000313" key="6">
    <source>
        <dbReference type="Proteomes" id="UP000694864"/>
    </source>
</evidence>
<feature type="region of interest" description="Disordered" evidence="3">
    <location>
        <begin position="183"/>
        <end position="206"/>
    </location>
</feature>
<dbReference type="Gene3D" id="3.10.450.50">
    <property type="match status" value="1"/>
</dbReference>
<dbReference type="RefSeq" id="XP_019101636.1">
    <property type="nucleotide sequence ID" value="XM_019246091.1"/>
</dbReference>
<dbReference type="InterPro" id="IPR032710">
    <property type="entry name" value="NTF2-like_dom_sf"/>
</dbReference>
<sequence>MATEEGVHSAKKVSDSFVEQYFSFLKHHTQEACRFYVDASVVTRPKPDGTMMSFTSVEAIKEQILSSDYENTTFEIRSVDSQTSFEDGIFIMVVGFLTGKDNLRRKFSQMFYLAHKNQEKPTYDVLNDIFRYVDDDDSTPKSLPVPATEKVKPADEVKKTEKSVNAAVKKNAVAKAAAPLDNGKVNPAEEKAVTAQKPTEPVAPQPEGAKKSFAAIVQSAAHNVAPFQVKAVKSPVQKPKVVEQPRAAGAPQKPASVSNSVKKSNQRIIDEPGTAIFVANLPMNAMPPQLHELFKDFGPIKENGIQVRSSRGQTNAVCFGFISFESASSVQSVLQAAKNTPFMLADRKLRVKEKEVDYDGSKQGKTRGGSSVSKAQAQPQAQPQVQPQAQAQSENGSAAPADDGDEFTLVISRRNRRGGSGGSSESKTQNGSADGEDEFKPVRRPRNGGRNERRGGGARTGNGDSNQKHSEGRRAP</sequence>
<organism evidence="6 7">
    <name type="scientific">Camelina sativa</name>
    <name type="common">False flax</name>
    <name type="synonym">Myagrum sativum</name>
    <dbReference type="NCBI Taxonomy" id="90675"/>
    <lineage>
        <taxon>Eukaryota</taxon>
        <taxon>Viridiplantae</taxon>
        <taxon>Streptophyta</taxon>
        <taxon>Embryophyta</taxon>
        <taxon>Tracheophyta</taxon>
        <taxon>Spermatophyta</taxon>
        <taxon>Magnoliopsida</taxon>
        <taxon>eudicotyledons</taxon>
        <taxon>Gunneridae</taxon>
        <taxon>Pentapetalae</taxon>
        <taxon>rosids</taxon>
        <taxon>malvids</taxon>
        <taxon>Brassicales</taxon>
        <taxon>Brassicaceae</taxon>
        <taxon>Camelineae</taxon>
        <taxon>Camelina</taxon>
    </lineage>
</organism>
<dbReference type="PROSITE" id="PS50102">
    <property type="entry name" value="RRM"/>
    <property type="match status" value="1"/>
</dbReference>
<feature type="domain" description="NTF2" evidence="5">
    <location>
        <begin position="13"/>
        <end position="132"/>
    </location>
</feature>
<feature type="compositionally biased region" description="Basic and acidic residues" evidence="3">
    <location>
        <begin position="466"/>
        <end position="476"/>
    </location>
</feature>
<evidence type="ECO:0000313" key="7">
    <source>
        <dbReference type="RefSeq" id="XP_019101636.1"/>
    </source>
</evidence>
<proteinExistence type="predicted"/>
<feature type="region of interest" description="Disordered" evidence="3">
    <location>
        <begin position="235"/>
        <end position="265"/>
    </location>
</feature>
<dbReference type="InterPro" id="IPR035979">
    <property type="entry name" value="RBD_domain_sf"/>
</dbReference>
<dbReference type="InterPro" id="IPR012677">
    <property type="entry name" value="Nucleotide-bd_a/b_plait_sf"/>
</dbReference>
<dbReference type="PANTHER" id="PTHR10693:SF79">
    <property type="entry name" value="NUCLEAR TRANSPORT FACTOR 2 (NTF2) FAMILY PROTEIN"/>
    <property type="match status" value="1"/>
</dbReference>
<dbReference type="SUPFAM" id="SSF54427">
    <property type="entry name" value="NTF2-like"/>
    <property type="match status" value="1"/>
</dbReference>
<dbReference type="InterPro" id="IPR018222">
    <property type="entry name" value="Nuclear_transport_factor_2_euk"/>
</dbReference>
<evidence type="ECO:0000256" key="1">
    <source>
        <dbReference type="ARBA" id="ARBA00022884"/>
    </source>
</evidence>
<dbReference type="SUPFAM" id="SSF54928">
    <property type="entry name" value="RNA-binding domain, RBD"/>
    <property type="match status" value="1"/>
</dbReference>
<reference evidence="6" key="1">
    <citation type="journal article" date="2014" name="Nat. Commun.">
        <title>The emerging biofuel crop Camelina sativa retains a highly undifferentiated hexaploid genome structure.</title>
        <authorList>
            <person name="Kagale S."/>
            <person name="Koh C."/>
            <person name="Nixon J."/>
            <person name="Bollina V."/>
            <person name="Clarke W.E."/>
            <person name="Tuteja R."/>
            <person name="Spillane C."/>
            <person name="Robinson S.J."/>
            <person name="Links M.G."/>
            <person name="Clarke C."/>
            <person name="Higgins E.E."/>
            <person name="Huebert T."/>
            <person name="Sharpe A.G."/>
            <person name="Parkin I.A."/>
        </authorList>
    </citation>
    <scope>NUCLEOTIDE SEQUENCE [LARGE SCALE GENOMIC DNA]</scope>
    <source>
        <strain evidence="6">cv. DH55</strain>
    </source>
</reference>
<feature type="domain" description="RRM" evidence="4">
    <location>
        <begin position="274"/>
        <end position="356"/>
    </location>
</feature>
<evidence type="ECO:0000259" key="5">
    <source>
        <dbReference type="PROSITE" id="PS50177"/>
    </source>
</evidence>
<dbReference type="InterPro" id="IPR002075">
    <property type="entry name" value="NTF2_dom"/>
</dbReference>
<dbReference type="Proteomes" id="UP000694864">
    <property type="component" value="Chromosome 5"/>
</dbReference>
<dbReference type="InterPro" id="IPR000504">
    <property type="entry name" value="RRM_dom"/>
</dbReference>
<dbReference type="Pfam" id="PF00076">
    <property type="entry name" value="RRM_1"/>
    <property type="match status" value="1"/>
</dbReference>
<accession>A0ABM1RRJ8</accession>
<dbReference type="SMART" id="SM00360">
    <property type="entry name" value="RRM"/>
    <property type="match status" value="1"/>
</dbReference>
<reference evidence="7" key="2">
    <citation type="submission" date="2025-08" db="UniProtKB">
        <authorList>
            <consortium name="RefSeq"/>
        </authorList>
    </citation>
    <scope>IDENTIFICATION</scope>
    <source>
        <tissue evidence="7">Leaf</tissue>
    </source>
</reference>
<keyword evidence="1 2" id="KW-0694">RNA-binding</keyword>
<feature type="compositionally biased region" description="Low complexity" evidence="3">
    <location>
        <begin position="375"/>
        <end position="392"/>
    </location>
</feature>
<name>A0ABM1RRJ8_CAMSA</name>
<evidence type="ECO:0000259" key="4">
    <source>
        <dbReference type="PROSITE" id="PS50102"/>
    </source>
</evidence>
<dbReference type="Pfam" id="PF02136">
    <property type="entry name" value="NTF2"/>
    <property type="match status" value="1"/>
</dbReference>
<feature type="region of interest" description="Disordered" evidence="3">
    <location>
        <begin position="353"/>
        <end position="476"/>
    </location>
</feature>
<gene>
    <name evidence="7" type="primary">LOC104787981</name>
</gene>
<dbReference type="GeneID" id="104787981"/>
<dbReference type="InterPro" id="IPR039539">
    <property type="entry name" value="Ras_GTPase_bind_prot"/>
</dbReference>
<feature type="compositionally biased region" description="Basic and acidic residues" evidence="3">
    <location>
        <begin position="353"/>
        <end position="362"/>
    </location>
</feature>
<dbReference type="Gene3D" id="3.30.70.330">
    <property type="match status" value="1"/>
</dbReference>
<evidence type="ECO:0000256" key="2">
    <source>
        <dbReference type="PROSITE-ProRule" id="PRU00176"/>
    </source>
</evidence>
<dbReference type="PANTHER" id="PTHR10693">
    <property type="entry name" value="RAS GTPASE-ACTIVATING PROTEIN-BINDING PROTEIN"/>
    <property type="match status" value="1"/>
</dbReference>
<evidence type="ECO:0000256" key="3">
    <source>
        <dbReference type="SAM" id="MobiDB-lite"/>
    </source>
</evidence>